<dbReference type="InterPro" id="IPR009057">
    <property type="entry name" value="Homeodomain-like_sf"/>
</dbReference>
<dbReference type="InterPro" id="IPR018060">
    <property type="entry name" value="HTH_AraC"/>
</dbReference>
<keyword evidence="6" id="KW-1185">Reference proteome</keyword>
<evidence type="ECO:0000256" key="2">
    <source>
        <dbReference type="ARBA" id="ARBA00023125"/>
    </source>
</evidence>
<dbReference type="OrthoDB" id="9816335at2"/>
<dbReference type="SUPFAM" id="SSF51215">
    <property type="entry name" value="Regulatory protein AraC"/>
    <property type="match status" value="1"/>
</dbReference>
<dbReference type="SMART" id="SM00342">
    <property type="entry name" value="HTH_ARAC"/>
    <property type="match status" value="1"/>
</dbReference>
<comment type="caution">
    <text evidence="5">The sequence shown here is derived from an EMBL/GenBank/DDBJ whole genome shotgun (WGS) entry which is preliminary data.</text>
</comment>
<dbReference type="Gene3D" id="2.60.120.10">
    <property type="entry name" value="Jelly Rolls"/>
    <property type="match status" value="1"/>
</dbReference>
<dbReference type="InterPro" id="IPR003313">
    <property type="entry name" value="AraC-bd"/>
</dbReference>
<dbReference type="GO" id="GO:0003700">
    <property type="term" value="F:DNA-binding transcription factor activity"/>
    <property type="evidence" value="ECO:0007669"/>
    <property type="project" value="InterPro"/>
</dbReference>
<dbReference type="PANTHER" id="PTHR43280:SF2">
    <property type="entry name" value="HTH-TYPE TRANSCRIPTIONAL REGULATOR EXSA"/>
    <property type="match status" value="1"/>
</dbReference>
<dbReference type="Pfam" id="PF02311">
    <property type="entry name" value="AraC_binding"/>
    <property type="match status" value="1"/>
</dbReference>
<evidence type="ECO:0000313" key="6">
    <source>
        <dbReference type="Proteomes" id="UP000030832"/>
    </source>
</evidence>
<evidence type="ECO:0000259" key="4">
    <source>
        <dbReference type="PROSITE" id="PS01124"/>
    </source>
</evidence>
<dbReference type="STRING" id="333138.LQ50_15460"/>
<protein>
    <recommendedName>
        <fullName evidence="4">HTH araC/xylS-type domain-containing protein</fullName>
    </recommendedName>
</protein>
<dbReference type="PROSITE" id="PS00041">
    <property type="entry name" value="HTH_ARAC_FAMILY_1"/>
    <property type="match status" value="1"/>
</dbReference>
<dbReference type="eggNOG" id="COG1917">
    <property type="taxonomic scope" value="Bacteria"/>
</dbReference>
<dbReference type="InterPro" id="IPR014710">
    <property type="entry name" value="RmlC-like_jellyroll"/>
</dbReference>
<dbReference type="Gene3D" id="1.10.10.60">
    <property type="entry name" value="Homeodomain-like"/>
    <property type="match status" value="2"/>
</dbReference>
<evidence type="ECO:0000313" key="5">
    <source>
        <dbReference type="EMBL" id="KHF39452.1"/>
    </source>
</evidence>
<proteinExistence type="predicted"/>
<name>A0A0B0IF12_9BACI</name>
<keyword evidence="3" id="KW-0804">Transcription</keyword>
<sequence length="279" mass="32650">MSLIKLSLPQTGVHLYESKHNKGAKVSNHYHDIYQILYALDGDGTLKIEETEYEFTRDGMVLLLPNSSHSIQTKNKLTVLVLAFSNQISTSTEIEGILQFFENRSHHFVLDQFTAGSIRHLLRKMLFEQTEYDVLFKYAIPTYLTDILITLARLKMTSNYRDANEMRSDQIRDYITRHYFENISAEELATQFGISTRYMNGLFKAKYNMTPLQYLQQIRIDRAKQLLLETDKEIVSICFEIGYETISTFYRTFNNLVGLSPHKFRVNYYSHTLEETELT</sequence>
<gene>
    <name evidence="5" type="ORF">LQ50_15460</name>
</gene>
<dbReference type="Pfam" id="PF12833">
    <property type="entry name" value="HTH_18"/>
    <property type="match status" value="1"/>
</dbReference>
<accession>A0A0B0IF12</accession>
<dbReference type="SUPFAM" id="SSF46689">
    <property type="entry name" value="Homeodomain-like"/>
    <property type="match status" value="2"/>
</dbReference>
<organism evidence="5 6">
    <name type="scientific">Halalkalibacter okhensis</name>
    <dbReference type="NCBI Taxonomy" id="333138"/>
    <lineage>
        <taxon>Bacteria</taxon>
        <taxon>Bacillati</taxon>
        <taxon>Bacillota</taxon>
        <taxon>Bacilli</taxon>
        <taxon>Bacillales</taxon>
        <taxon>Bacillaceae</taxon>
        <taxon>Halalkalibacter</taxon>
    </lineage>
</organism>
<reference evidence="5 6" key="1">
    <citation type="submission" date="2014-09" db="EMBL/GenBank/DDBJ databases">
        <title>Genome sequencing and annotation of Bacillus Okhensis strain Kh10-101T.</title>
        <authorList>
            <person name="Prakash J.S."/>
        </authorList>
    </citation>
    <scope>NUCLEOTIDE SEQUENCE [LARGE SCALE GENOMIC DNA]</scope>
    <source>
        <strain evidence="6">Kh10-101T</strain>
    </source>
</reference>
<dbReference type="EMBL" id="JRJU01000019">
    <property type="protein sequence ID" value="KHF39452.1"/>
    <property type="molecule type" value="Genomic_DNA"/>
</dbReference>
<dbReference type="Proteomes" id="UP000030832">
    <property type="component" value="Unassembled WGS sequence"/>
</dbReference>
<dbReference type="InterPro" id="IPR018062">
    <property type="entry name" value="HTH_AraC-typ_CS"/>
</dbReference>
<dbReference type="AlphaFoldDB" id="A0A0B0IF12"/>
<evidence type="ECO:0000256" key="3">
    <source>
        <dbReference type="ARBA" id="ARBA00023163"/>
    </source>
</evidence>
<keyword evidence="2" id="KW-0238">DNA-binding</keyword>
<feature type="domain" description="HTH araC/xylS-type" evidence="4">
    <location>
        <begin position="169"/>
        <end position="267"/>
    </location>
</feature>
<dbReference type="GO" id="GO:0043565">
    <property type="term" value="F:sequence-specific DNA binding"/>
    <property type="evidence" value="ECO:0007669"/>
    <property type="project" value="InterPro"/>
</dbReference>
<dbReference type="RefSeq" id="WP_034630606.1">
    <property type="nucleotide sequence ID" value="NZ_JRJU01000019.1"/>
</dbReference>
<dbReference type="InterPro" id="IPR037923">
    <property type="entry name" value="HTH-like"/>
</dbReference>
<dbReference type="eggNOG" id="COG2207">
    <property type="taxonomic scope" value="Bacteria"/>
</dbReference>
<dbReference type="PANTHER" id="PTHR43280">
    <property type="entry name" value="ARAC-FAMILY TRANSCRIPTIONAL REGULATOR"/>
    <property type="match status" value="1"/>
</dbReference>
<evidence type="ECO:0000256" key="1">
    <source>
        <dbReference type="ARBA" id="ARBA00023015"/>
    </source>
</evidence>
<dbReference type="PROSITE" id="PS01124">
    <property type="entry name" value="HTH_ARAC_FAMILY_2"/>
    <property type="match status" value="1"/>
</dbReference>
<keyword evidence="1" id="KW-0805">Transcription regulation</keyword>